<dbReference type="OrthoDB" id="10565648at2759"/>
<dbReference type="AlphaFoldDB" id="A0A8J2QKU8"/>
<proteinExistence type="predicted"/>
<dbReference type="EMBL" id="CAKASE010000045">
    <property type="protein sequence ID" value="CAG9560803.1"/>
    <property type="molecule type" value="Genomic_DNA"/>
</dbReference>
<sequence>MKCLLTVSIKLESYLFRYPRYGEVDQRAARHLPPHALLINISMCSCERHWPYGPRPEGSLSRTARHIPRCTGRTQRIFRHNLHHILAAAGCCLLTVQCLLCLEARASSDTK</sequence>
<protein>
    <submittedName>
        <fullName evidence="1">(African queen) hypothetical protein</fullName>
    </submittedName>
</protein>
<evidence type="ECO:0000313" key="2">
    <source>
        <dbReference type="Proteomes" id="UP000789524"/>
    </source>
</evidence>
<comment type="caution">
    <text evidence="1">The sequence shown here is derived from an EMBL/GenBank/DDBJ whole genome shotgun (WGS) entry which is preliminary data.</text>
</comment>
<dbReference type="Proteomes" id="UP000789524">
    <property type="component" value="Unassembled WGS sequence"/>
</dbReference>
<evidence type="ECO:0000313" key="1">
    <source>
        <dbReference type="EMBL" id="CAG9560803.1"/>
    </source>
</evidence>
<name>A0A8J2QKU8_9NEOP</name>
<reference evidence="1" key="1">
    <citation type="submission" date="2021-09" db="EMBL/GenBank/DDBJ databases">
        <authorList>
            <person name="Martin H S."/>
        </authorList>
    </citation>
    <scope>NUCLEOTIDE SEQUENCE</scope>
</reference>
<accession>A0A8J2QKU8</accession>
<organism evidence="1 2">
    <name type="scientific">Danaus chrysippus</name>
    <name type="common">African queen</name>
    <dbReference type="NCBI Taxonomy" id="151541"/>
    <lineage>
        <taxon>Eukaryota</taxon>
        <taxon>Metazoa</taxon>
        <taxon>Ecdysozoa</taxon>
        <taxon>Arthropoda</taxon>
        <taxon>Hexapoda</taxon>
        <taxon>Insecta</taxon>
        <taxon>Pterygota</taxon>
        <taxon>Neoptera</taxon>
        <taxon>Endopterygota</taxon>
        <taxon>Lepidoptera</taxon>
        <taxon>Glossata</taxon>
        <taxon>Ditrysia</taxon>
        <taxon>Papilionoidea</taxon>
        <taxon>Nymphalidae</taxon>
        <taxon>Danainae</taxon>
        <taxon>Danaini</taxon>
        <taxon>Danaina</taxon>
        <taxon>Danaus</taxon>
        <taxon>Anosia</taxon>
    </lineage>
</organism>
<keyword evidence="2" id="KW-1185">Reference proteome</keyword>
<gene>
    <name evidence="1" type="ORF">DCHRY22_LOCUS2405</name>
</gene>